<evidence type="ECO:0000259" key="7">
    <source>
        <dbReference type="SMART" id="SM00244"/>
    </source>
</evidence>
<evidence type="ECO:0000256" key="4">
    <source>
        <dbReference type="ARBA" id="ARBA00022989"/>
    </source>
</evidence>
<keyword evidence="9" id="KW-1185">Reference proteome</keyword>
<keyword evidence="8" id="KW-0378">Hydrolase</keyword>
<dbReference type="GO" id="GO:0016020">
    <property type="term" value="C:membrane"/>
    <property type="evidence" value="ECO:0007669"/>
    <property type="project" value="UniProtKB-SubCell"/>
</dbReference>
<comment type="similarity">
    <text evidence="2">Belongs to the band 7/mec-2 family. HflC subfamily.</text>
</comment>
<dbReference type="PANTHER" id="PTHR42911">
    <property type="entry name" value="MODULATOR OF FTSH PROTEASE HFLC"/>
    <property type="match status" value="1"/>
</dbReference>
<evidence type="ECO:0000256" key="1">
    <source>
        <dbReference type="ARBA" id="ARBA00004167"/>
    </source>
</evidence>
<dbReference type="RefSeq" id="WP_350332122.1">
    <property type="nucleotide sequence ID" value="NZ_CP054719.1"/>
</dbReference>
<dbReference type="InterPro" id="IPR001972">
    <property type="entry name" value="Stomatin_HflK_fam"/>
</dbReference>
<dbReference type="PIRSF" id="PIRSF005651">
    <property type="entry name" value="HflC"/>
    <property type="match status" value="1"/>
</dbReference>
<evidence type="ECO:0000256" key="3">
    <source>
        <dbReference type="ARBA" id="ARBA00022692"/>
    </source>
</evidence>
<dbReference type="PANTHER" id="PTHR42911:SF1">
    <property type="entry name" value="MODULATOR OF FTSH PROTEASE HFLC"/>
    <property type="match status" value="1"/>
</dbReference>
<dbReference type="SMART" id="SM00244">
    <property type="entry name" value="PHB"/>
    <property type="match status" value="1"/>
</dbReference>
<dbReference type="CDD" id="cd03405">
    <property type="entry name" value="SPFH_HflC"/>
    <property type="match status" value="1"/>
</dbReference>
<evidence type="ECO:0000256" key="6">
    <source>
        <dbReference type="SAM" id="Phobius"/>
    </source>
</evidence>
<dbReference type="Pfam" id="PF01145">
    <property type="entry name" value="Band_7"/>
    <property type="match status" value="1"/>
</dbReference>
<protein>
    <submittedName>
        <fullName evidence="8">Modulator of FtsH protease HflC</fullName>
    </submittedName>
</protein>
<reference evidence="8 9" key="1">
    <citation type="submission" date="2020-06" db="EMBL/GenBank/DDBJ databases">
        <title>The endosymbiont of the kinetoplastid Bodo saltans is a Paracaedibacter-like alpha-proteobacterium possessing a putative toxin-antitoxin system.</title>
        <authorList>
            <person name="Midha S."/>
            <person name="Rigden D.J."/>
            <person name="Siozios S."/>
            <person name="Hurst G.D.D."/>
            <person name="Jackson A.P."/>
        </authorList>
    </citation>
    <scope>NUCLEOTIDE SEQUENCE [LARGE SCALE GENOMIC DNA]</scope>
    <source>
        <strain evidence="8">Lake Konstanz</strain>
    </source>
</reference>
<dbReference type="PRINTS" id="PR00721">
    <property type="entry name" value="STOMATIN"/>
</dbReference>
<feature type="domain" description="Band 7" evidence="7">
    <location>
        <begin position="20"/>
        <end position="182"/>
    </location>
</feature>
<feature type="transmembrane region" description="Helical" evidence="6">
    <location>
        <begin position="6"/>
        <end position="26"/>
    </location>
</feature>
<evidence type="ECO:0000313" key="8">
    <source>
        <dbReference type="EMBL" id="QOL19368.1"/>
    </source>
</evidence>
<evidence type="ECO:0000256" key="2">
    <source>
        <dbReference type="ARBA" id="ARBA00007862"/>
    </source>
</evidence>
<dbReference type="Proteomes" id="UP000594001">
    <property type="component" value="Chromosome"/>
</dbReference>
<keyword evidence="4 6" id="KW-1133">Transmembrane helix</keyword>
<keyword evidence="8" id="KW-0645">Protease</keyword>
<comment type="subcellular location">
    <subcellularLocation>
        <location evidence="1">Membrane</location>
        <topology evidence="1">Single-pass membrane protein</topology>
    </subcellularLocation>
</comment>
<gene>
    <name evidence="8" type="primary">hflC</name>
    <name evidence="8" type="ORF">CPBP_00120</name>
</gene>
<keyword evidence="3 6" id="KW-0812">Transmembrane</keyword>
<keyword evidence="5 6" id="KW-0472">Membrane</keyword>
<dbReference type="Gene3D" id="3.30.479.30">
    <property type="entry name" value="Band 7 domain"/>
    <property type="match status" value="1"/>
</dbReference>
<dbReference type="KEGG" id="pbal:CPBP_00120"/>
<dbReference type="InterPro" id="IPR010200">
    <property type="entry name" value="HflC"/>
</dbReference>
<sequence>MSKIHYYGALLFGALFIFFQSVFIVMQTEQVIVLQFGEYIRTIKEPGLSFKVPFVQSIVKIDRRLLSYDLPPRRITLGDQKFLVLDSYVRYSISDPLKFFKSVRNEQNVQNRLVPIIMGRLQSALGQSSLSELLSVKRVQILEEIITDIRETVAEFGIELVDVRIRKADLPPENSKAIFSRMQSDREREAKLLRAEGEERALIIRADADKQVTNILSDARRQAMVLEGTAEATATKLLTDAYGQDRKFAEFIQKMRLLQESIQTDTPLYLSTDSEALQGL</sequence>
<organism evidence="8 9">
    <name type="scientific">Candidatus Bodocaedibacter vickermanii</name>
    <dbReference type="NCBI Taxonomy" id="2741701"/>
    <lineage>
        <taxon>Bacteria</taxon>
        <taxon>Pseudomonadati</taxon>
        <taxon>Pseudomonadota</taxon>
        <taxon>Alphaproteobacteria</taxon>
        <taxon>Holosporales</taxon>
        <taxon>Candidatus Paracaedibacteraceae</taxon>
        <taxon>Candidatus Bodocaedibacter</taxon>
    </lineage>
</organism>
<dbReference type="EMBL" id="CP054719">
    <property type="protein sequence ID" value="QOL19368.1"/>
    <property type="molecule type" value="Genomic_DNA"/>
</dbReference>
<dbReference type="InterPro" id="IPR036013">
    <property type="entry name" value="Band_7/SPFH_dom_sf"/>
</dbReference>
<evidence type="ECO:0000256" key="5">
    <source>
        <dbReference type="ARBA" id="ARBA00023136"/>
    </source>
</evidence>
<proteinExistence type="inferred from homology"/>
<evidence type="ECO:0000313" key="9">
    <source>
        <dbReference type="Proteomes" id="UP000594001"/>
    </source>
</evidence>
<dbReference type="AlphaFoldDB" id="A0A7L9RSJ5"/>
<dbReference type="InterPro" id="IPR001107">
    <property type="entry name" value="Band_7"/>
</dbReference>
<dbReference type="SUPFAM" id="SSF117892">
    <property type="entry name" value="Band 7/SPFH domain"/>
    <property type="match status" value="1"/>
</dbReference>
<accession>A0A7L9RSJ5</accession>
<name>A0A7L9RSJ5_9PROT</name>
<dbReference type="GO" id="GO:0008233">
    <property type="term" value="F:peptidase activity"/>
    <property type="evidence" value="ECO:0007669"/>
    <property type="project" value="UniProtKB-KW"/>
</dbReference>
<dbReference type="GO" id="GO:0006508">
    <property type="term" value="P:proteolysis"/>
    <property type="evidence" value="ECO:0007669"/>
    <property type="project" value="UniProtKB-KW"/>
</dbReference>